<dbReference type="HOGENOM" id="CLU_066247_7_3_1"/>
<dbReference type="GO" id="GO:0006272">
    <property type="term" value="P:leading strand elongation"/>
    <property type="evidence" value="ECO:0007669"/>
    <property type="project" value="TreeGrafter"/>
</dbReference>
<dbReference type="PANTHER" id="PTHR46172:SF1">
    <property type="entry name" value="DNA POLYMERASE EPSILON SUBUNIT 3"/>
    <property type="match status" value="1"/>
</dbReference>
<organism evidence="7 8">
    <name type="scientific">Trichosporon asahii var. asahii (strain CBS 8904)</name>
    <name type="common">Yeast</name>
    <dbReference type="NCBI Taxonomy" id="1220162"/>
    <lineage>
        <taxon>Eukaryota</taxon>
        <taxon>Fungi</taxon>
        <taxon>Dikarya</taxon>
        <taxon>Basidiomycota</taxon>
        <taxon>Agaricomycotina</taxon>
        <taxon>Tremellomycetes</taxon>
        <taxon>Trichosporonales</taxon>
        <taxon>Trichosporonaceae</taxon>
        <taxon>Trichosporon</taxon>
    </lineage>
</organism>
<dbReference type="InParanoid" id="K1W8U5"/>
<comment type="subcellular location">
    <subcellularLocation>
        <location evidence="1">Nucleus</location>
    </subcellularLocation>
</comment>
<feature type="domain" description="Transcription factor CBF/NF-Y/archaeal histone" evidence="6">
    <location>
        <begin position="68"/>
        <end position="118"/>
    </location>
</feature>
<comment type="caution">
    <text evidence="7">The sequence shown here is derived from an EMBL/GenBank/DDBJ whole genome shotgun (WGS) entry which is preliminary data.</text>
</comment>
<dbReference type="GO" id="GO:0008623">
    <property type="term" value="C:CHRAC"/>
    <property type="evidence" value="ECO:0007669"/>
    <property type="project" value="TreeGrafter"/>
</dbReference>
<dbReference type="CDD" id="cd22928">
    <property type="entry name" value="HFD_POLE3_DPB4"/>
    <property type="match status" value="1"/>
</dbReference>
<evidence type="ECO:0000256" key="2">
    <source>
        <dbReference type="ARBA" id="ARBA00023242"/>
    </source>
</evidence>
<evidence type="ECO:0000313" key="7">
    <source>
        <dbReference type="EMBL" id="EKC98053.1"/>
    </source>
</evidence>
<evidence type="ECO:0000259" key="6">
    <source>
        <dbReference type="Pfam" id="PF00808"/>
    </source>
</evidence>
<dbReference type="SUPFAM" id="SSF47113">
    <property type="entry name" value="Histone-fold"/>
    <property type="match status" value="1"/>
</dbReference>
<feature type="region of interest" description="Disordered" evidence="5">
    <location>
        <begin position="1"/>
        <end position="23"/>
    </location>
</feature>
<dbReference type="GO" id="GO:0008622">
    <property type="term" value="C:epsilon DNA polymerase complex"/>
    <property type="evidence" value="ECO:0007669"/>
    <property type="project" value="TreeGrafter"/>
</dbReference>
<dbReference type="Proteomes" id="UP000006757">
    <property type="component" value="Unassembled WGS sequence"/>
</dbReference>
<evidence type="ECO:0000256" key="5">
    <source>
        <dbReference type="SAM" id="MobiDB-lite"/>
    </source>
</evidence>
<dbReference type="eggNOG" id="KOG0870">
    <property type="taxonomic scope" value="Eukaryota"/>
</dbReference>
<dbReference type="Pfam" id="PF00808">
    <property type="entry name" value="CBFD_NFYB_HMF"/>
    <property type="match status" value="1"/>
</dbReference>
<keyword evidence="2" id="KW-0539">Nucleus</keyword>
<dbReference type="EMBL" id="AMBO01000398">
    <property type="protein sequence ID" value="EKC98053.1"/>
    <property type="molecule type" value="Genomic_DNA"/>
</dbReference>
<dbReference type="InterPro" id="IPR003958">
    <property type="entry name" value="CBFA_NFYB_domain"/>
</dbReference>
<dbReference type="Gene3D" id="1.10.20.10">
    <property type="entry name" value="Histone, subunit A"/>
    <property type="match status" value="1"/>
</dbReference>
<dbReference type="InterPro" id="IPR009072">
    <property type="entry name" value="Histone-fold"/>
</dbReference>
<protein>
    <recommendedName>
        <fullName evidence="3">DNA polymerase epsilon subunit D</fullName>
    </recommendedName>
    <alternativeName>
        <fullName evidence="4">DNA polymerase II subunit D</fullName>
    </alternativeName>
</protein>
<sequence length="140" mass="14899">MPPKASTTTNDAPPSPASVQQRPFMPGIAEYELPKTNLIKLAKGSESHNAAGVEISFVYLDLVADTQIPDNVKMQQDVVTALLRSSTLFINFLSAHAHDQALERSGKSITAGDVLKAVTELDFGPADALVPILEQELAGS</sequence>
<dbReference type="InterPro" id="IPR051377">
    <property type="entry name" value="DNA_Pol-Epsilon_Subunit"/>
</dbReference>
<evidence type="ECO:0000256" key="3">
    <source>
        <dbReference type="ARBA" id="ARBA00039775"/>
    </source>
</evidence>
<dbReference type="AlphaFoldDB" id="K1W8U5"/>
<name>K1W8U5_TRIAC</name>
<evidence type="ECO:0000256" key="4">
    <source>
        <dbReference type="ARBA" id="ARBA00042096"/>
    </source>
</evidence>
<feature type="compositionally biased region" description="Polar residues" evidence="5">
    <location>
        <begin position="1"/>
        <end position="21"/>
    </location>
</feature>
<dbReference type="OMA" id="MEVIEME"/>
<dbReference type="GO" id="GO:0006974">
    <property type="term" value="P:DNA damage response"/>
    <property type="evidence" value="ECO:0007669"/>
    <property type="project" value="TreeGrafter"/>
</dbReference>
<gene>
    <name evidence="7" type="ORF">A1Q2_07599</name>
</gene>
<reference evidence="7 8" key="1">
    <citation type="journal article" date="2012" name="Eukaryot. Cell">
        <title>Genome sequence of the Trichosporon asahii environmental strain CBS 8904.</title>
        <authorList>
            <person name="Yang R.Y."/>
            <person name="Li H.T."/>
            <person name="Zhu H."/>
            <person name="Zhou G.P."/>
            <person name="Wang M."/>
            <person name="Wang L."/>
        </authorList>
    </citation>
    <scope>NUCLEOTIDE SEQUENCE [LARGE SCALE GENOMIC DNA]</scope>
    <source>
        <strain evidence="7 8">CBS 8904</strain>
    </source>
</reference>
<accession>K1W8U5</accession>
<evidence type="ECO:0000256" key="1">
    <source>
        <dbReference type="ARBA" id="ARBA00004123"/>
    </source>
</evidence>
<keyword evidence="8" id="KW-1185">Reference proteome</keyword>
<dbReference type="GO" id="GO:0046982">
    <property type="term" value="F:protein heterodimerization activity"/>
    <property type="evidence" value="ECO:0007669"/>
    <property type="project" value="InterPro"/>
</dbReference>
<dbReference type="GO" id="GO:0031507">
    <property type="term" value="P:heterochromatin formation"/>
    <property type="evidence" value="ECO:0007669"/>
    <property type="project" value="TreeGrafter"/>
</dbReference>
<dbReference type="STRING" id="1220162.K1W8U5"/>
<dbReference type="PANTHER" id="PTHR46172">
    <property type="entry name" value="DNA POLYMERASE EPSILON SUBUNIT 3"/>
    <property type="match status" value="1"/>
</dbReference>
<dbReference type="OrthoDB" id="1707486at2759"/>
<proteinExistence type="predicted"/>
<evidence type="ECO:0000313" key="8">
    <source>
        <dbReference type="Proteomes" id="UP000006757"/>
    </source>
</evidence>
<dbReference type="GO" id="GO:0031490">
    <property type="term" value="F:chromatin DNA binding"/>
    <property type="evidence" value="ECO:0007669"/>
    <property type="project" value="TreeGrafter"/>
</dbReference>